<reference evidence="4" key="1">
    <citation type="submission" date="2016-11" db="UniProtKB">
        <authorList>
            <consortium name="WormBaseParasite"/>
        </authorList>
    </citation>
    <scope>IDENTIFICATION</scope>
</reference>
<accession>A0A1I7TF75</accession>
<feature type="signal peptide" evidence="2">
    <location>
        <begin position="1"/>
        <end position="18"/>
    </location>
</feature>
<evidence type="ECO:0000256" key="1">
    <source>
        <dbReference type="SAM" id="Phobius"/>
    </source>
</evidence>
<keyword evidence="1" id="KW-1133">Transmembrane helix</keyword>
<dbReference type="WBParaSite" id="Csp11.Scaffold599.g5360.t1">
    <property type="protein sequence ID" value="Csp11.Scaffold599.g5360.t1"/>
    <property type="gene ID" value="Csp11.Scaffold599.g5360"/>
</dbReference>
<organism evidence="3 4">
    <name type="scientific">Caenorhabditis tropicalis</name>
    <dbReference type="NCBI Taxonomy" id="1561998"/>
    <lineage>
        <taxon>Eukaryota</taxon>
        <taxon>Metazoa</taxon>
        <taxon>Ecdysozoa</taxon>
        <taxon>Nematoda</taxon>
        <taxon>Chromadorea</taxon>
        <taxon>Rhabditida</taxon>
        <taxon>Rhabditina</taxon>
        <taxon>Rhabditomorpha</taxon>
        <taxon>Rhabditoidea</taxon>
        <taxon>Rhabditidae</taxon>
        <taxon>Peloderinae</taxon>
        <taxon>Caenorhabditis</taxon>
    </lineage>
</organism>
<feature type="chain" id="PRO_5009307528" evidence="2">
    <location>
        <begin position="19"/>
        <end position="68"/>
    </location>
</feature>
<dbReference type="AlphaFoldDB" id="A0A1I7TF75"/>
<protein>
    <submittedName>
        <fullName evidence="4">Secreted protein</fullName>
    </submittedName>
</protein>
<evidence type="ECO:0000313" key="4">
    <source>
        <dbReference type="WBParaSite" id="Csp11.Scaffold599.g5360.t1"/>
    </source>
</evidence>
<dbReference type="Proteomes" id="UP000095282">
    <property type="component" value="Unplaced"/>
</dbReference>
<keyword evidence="2" id="KW-0732">Signal</keyword>
<evidence type="ECO:0000313" key="3">
    <source>
        <dbReference type="Proteomes" id="UP000095282"/>
    </source>
</evidence>
<sequence length="68" mass="8227">MWILLSSFILLLTTKCRKDDLILISEISIRYSGRFLLRLALFFVQISFFFVSVFQPKRRRTQLTQTYF</sequence>
<feature type="transmembrane region" description="Helical" evidence="1">
    <location>
        <begin position="34"/>
        <end position="54"/>
    </location>
</feature>
<evidence type="ECO:0000256" key="2">
    <source>
        <dbReference type="SAM" id="SignalP"/>
    </source>
</evidence>
<proteinExistence type="predicted"/>
<keyword evidence="1" id="KW-0812">Transmembrane</keyword>
<keyword evidence="3" id="KW-1185">Reference proteome</keyword>
<name>A0A1I7TF75_9PELO</name>
<keyword evidence="1" id="KW-0472">Membrane</keyword>